<dbReference type="Proteomes" id="UP000492821">
    <property type="component" value="Unassembled WGS sequence"/>
</dbReference>
<sequence>MATPEAPPTIMGTEADEAINNTDTTELSTMVTPKAEPVSPASETSASPLPSLHDHDYDGEESDEHFTSAPLNITHFDGAYWNFKPFWEHFQSIHNNRTLSPSDKMYCLQAKCIGAAEQKLGKWKVTDEAYGEFVKLLHYTYGDNDLAVQKLYDSFDKLKPSSDYINHIRLTASQMDHFLKLLEYHGESIDNGMIRQSYMNRFPEWVKDAIPQKARGSIKTIQKAVRVQIGRLKRAATRKPPPQCLFCGKHKYTSDCRNVRSVEERLTLLHQRHRCLNCLGSNHFARDCKKEVICYHCKSNHNTALCRSIEGDYF</sequence>
<accession>A0A7E4VFD9</accession>
<organism evidence="2 3">
    <name type="scientific">Panagrellus redivivus</name>
    <name type="common">Microworm</name>
    <dbReference type="NCBI Taxonomy" id="6233"/>
    <lineage>
        <taxon>Eukaryota</taxon>
        <taxon>Metazoa</taxon>
        <taxon>Ecdysozoa</taxon>
        <taxon>Nematoda</taxon>
        <taxon>Chromadorea</taxon>
        <taxon>Rhabditida</taxon>
        <taxon>Tylenchina</taxon>
        <taxon>Panagrolaimomorpha</taxon>
        <taxon>Panagrolaimoidea</taxon>
        <taxon>Panagrolaimidae</taxon>
        <taxon>Panagrellus</taxon>
    </lineage>
</organism>
<feature type="region of interest" description="Disordered" evidence="1">
    <location>
        <begin position="1"/>
        <end position="64"/>
    </location>
</feature>
<proteinExistence type="predicted"/>
<keyword evidence="2" id="KW-1185">Reference proteome</keyword>
<protein>
    <submittedName>
        <fullName evidence="3">CCHC-type domain-containing protein</fullName>
    </submittedName>
</protein>
<evidence type="ECO:0000313" key="3">
    <source>
        <dbReference type="WBParaSite" id="Pan_g20413.t1"/>
    </source>
</evidence>
<dbReference type="WBParaSite" id="Pan_g20413.t1">
    <property type="protein sequence ID" value="Pan_g20413.t1"/>
    <property type="gene ID" value="Pan_g20413"/>
</dbReference>
<evidence type="ECO:0000313" key="2">
    <source>
        <dbReference type="Proteomes" id="UP000492821"/>
    </source>
</evidence>
<dbReference type="Pfam" id="PF03564">
    <property type="entry name" value="DUF1759"/>
    <property type="match status" value="1"/>
</dbReference>
<reference evidence="2" key="1">
    <citation type="journal article" date="2013" name="Genetics">
        <title>The draft genome and transcriptome of Panagrellus redivivus are shaped by the harsh demands of a free-living lifestyle.</title>
        <authorList>
            <person name="Srinivasan J."/>
            <person name="Dillman A.R."/>
            <person name="Macchietto M.G."/>
            <person name="Heikkinen L."/>
            <person name="Lakso M."/>
            <person name="Fracchia K.M."/>
            <person name="Antoshechkin I."/>
            <person name="Mortazavi A."/>
            <person name="Wong G."/>
            <person name="Sternberg P.W."/>
        </authorList>
    </citation>
    <scope>NUCLEOTIDE SEQUENCE [LARGE SCALE GENOMIC DNA]</scope>
    <source>
        <strain evidence="2">MT8872</strain>
    </source>
</reference>
<evidence type="ECO:0000256" key="1">
    <source>
        <dbReference type="SAM" id="MobiDB-lite"/>
    </source>
</evidence>
<reference evidence="3" key="2">
    <citation type="submission" date="2020-10" db="UniProtKB">
        <authorList>
            <consortium name="WormBaseParasite"/>
        </authorList>
    </citation>
    <scope>IDENTIFICATION</scope>
</reference>
<dbReference type="PANTHER" id="PTHR47331">
    <property type="entry name" value="PHD-TYPE DOMAIN-CONTAINING PROTEIN"/>
    <property type="match status" value="1"/>
</dbReference>
<name>A0A7E4VFD9_PANRE</name>
<feature type="compositionally biased region" description="Polar residues" evidence="1">
    <location>
        <begin position="19"/>
        <end position="31"/>
    </location>
</feature>
<dbReference type="InterPro" id="IPR005312">
    <property type="entry name" value="DUF1759"/>
</dbReference>
<dbReference type="AlphaFoldDB" id="A0A7E4VFD9"/>